<evidence type="ECO:0000313" key="2">
    <source>
        <dbReference type="Proteomes" id="UP000828390"/>
    </source>
</evidence>
<accession>A0A9D4IV29</accession>
<reference evidence="1" key="2">
    <citation type="submission" date="2020-11" db="EMBL/GenBank/DDBJ databases">
        <authorList>
            <person name="McCartney M.A."/>
            <person name="Auch B."/>
            <person name="Kono T."/>
            <person name="Mallez S."/>
            <person name="Becker A."/>
            <person name="Gohl D.M."/>
            <person name="Silverstein K.A.T."/>
            <person name="Koren S."/>
            <person name="Bechman K.B."/>
            <person name="Herman A."/>
            <person name="Abrahante J.E."/>
            <person name="Garbe J."/>
        </authorList>
    </citation>
    <scope>NUCLEOTIDE SEQUENCE</scope>
    <source>
        <strain evidence="1">Duluth1</strain>
        <tissue evidence="1">Whole animal</tissue>
    </source>
</reference>
<gene>
    <name evidence="1" type="ORF">DPMN_163338</name>
</gene>
<dbReference type="Proteomes" id="UP000828390">
    <property type="component" value="Unassembled WGS sequence"/>
</dbReference>
<dbReference type="AlphaFoldDB" id="A0A9D4IV29"/>
<evidence type="ECO:0000313" key="1">
    <source>
        <dbReference type="EMBL" id="KAH3785253.1"/>
    </source>
</evidence>
<protein>
    <submittedName>
        <fullName evidence="1">Uncharacterized protein</fullName>
    </submittedName>
</protein>
<dbReference type="EMBL" id="JAIWYP010000008">
    <property type="protein sequence ID" value="KAH3785253.1"/>
    <property type="molecule type" value="Genomic_DNA"/>
</dbReference>
<sequence>MGTNSLMAVRDIHLIVTSRVRYQGLPSGALPVRQVTRQGVKSSTLFYLLYINGLISELE</sequence>
<proteinExistence type="predicted"/>
<keyword evidence="2" id="KW-1185">Reference proteome</keyword>
<name>A0A9D4IV29_DREPO</name>
<comment type="caution">
    <text evidence="1">The sequence shown here is derived from an EMBL/GenBank/DDBJ whole genome shotgun (WGS) entry which is preliminary data.</text>
</comment>
<organism evidence="1 2">
    <name type="scientific">Dreissena polymorpha</name>
    <name type="common">Zebra mussel</name>
    <name type="synonym">Mytilus polymorpha</name>
    <dbReference type="NCBI Taxonomy" id="45954"/>
    <lineage>
        <taxon>Eukaryota</taxon>
        <taxon>Metazoa</taxon>
        <taxon>Spiralia</taxon>
        <taxon>Lophotrochozoa</taxon>
        <taxon>Mollusca</taxon>
        <taxon>Bivalvia</taxon>
        <taxon>Autobranchia</taxon>
        <taxon>Heteroconchia</taxon>
        <taxon>Euheterodonta</taxon>
        <taxon>Imparidentia</taxon>
        <taxon>Neoheterodontei</taxon>
        <taxon>Myida</taxon>
        <taxon>Dreissenoidea</taxon>
        <taxon>Dreissenidae</taxon>
        <taxon>Dreissena</taxon>
    </lineage>
</organism>
<reference evidence="1" key="1">
    <citation type="journal article" date="2019" name="bioRxiv">
        <title>The Genome of the Zebra Mussel, Dreissena polymorpha: A Resource for Invasive Species Research.</title>
        <authorList>
            <person name="McCartney M.A."/>
            <person name="Auch B."/>
            <person name="Kono T."/>
            <person name="Mallez S."/>
            <person name="Zhang Y."/>
            <person name="Obille A."/>
            <person name="Becker A."/>
            <person name="Abrahante J.E."/>
            <person name="Garbe J."/>
            <person name="Badalamenti J.P."/>
            <person name="Herman A."/>
            <person name="Mangelson H."/>
            <person name="Liachko I."/>
            <person name="Sullivan S."/>
            <person name="Sone E.D."/>
            <person name="Koren S."/>
            <person name="Silverstein K.A.T."/>
            <person name="Beckman K.B."/>
            <person name="Gohl D.M."/>
        </authorList>
    </citation>
    <scope>NUCLEOTIDE SEQUENCE</scope>
    <source>
        <strain evidence="1">Duluth1</strain>
        <tissue evidence="1">Whole animal</tissue>
    </source>
</reference>